<sequence>MYDVREWRHAFKLDPNKEISDNDLEKICESGTDAIIIGGTDGVTLDNTLQLMSRVRRYAVPCCLEVSNLDTITPGYDLYLIPTVLNSRSTTWITGVHHQAVKEYGELMDWNEIFMEGYCILNPDCKAARAAEADTRLDDEDVIAYARMAEHMFKLPVFYLEYSGLYGDKNLVEKVKNVLEKATLFYGGGIRTAQQAAEMAQVADVVVVGNVVYENIQEAVKTVQVVKLTEL</sequence>
<keyword evidence="1 10" id="KW-0444">Lipid biosynthesis</keyword>
<dbReference type="RefSeq" id="WP_151681135.1">
    <property type="nucleotide sequence ID" value="NZ_BKZP01000030.1"/>
</dbReference>
<dbReference type="InterPro" id="IPR039074">
    <property type="entry name" value="GGGP/HepGP_synthase_I"/>
</dbReference>
<dbReference type="PANTHER" id="PTHR40029:SF2">
    <property type="entry name" value="HEPTAPRENYLGLYCERYL PHOSPHATE SYNTHASE"/>
    <property type="match status" value="1"/>
</dbReference>
<evidence type="ECO:0000256" key="1">
    <source>
        <dbReference type="ARBA" id="ARBA00022516"/>
    </source>
</evidence>
<comment type="similarity">
    <text evidence="10">Belongs to the GGGP/HepGP synthase family. Group I subfamily.</text>
</comment>
<dbReference type="GO" id="GO:0000287">
    <property type="term" value="F:magnesium ion binding"/>
    <property type="evidence" value="ECO:0007669"/>
    <property type="project" value="UniProtKB-UniRule"/>
</dbReference>
<keyword evidence="4 10" id="KW-0460">Magnesium</keyword>
<comment type="pathway">
    <text evidence="10">Membrane lipid metabolism; glycerophospholipid metabolism.</text>
</comment>
<keyword evidence="5 10" id="KW-0443">Lipid metabolism</keyword>
<feature type="binding site" evidence="10">
    <location>
        <position position="40"/>
    </location>
    <ligand>
        <name>Mg(2+)</name>
        <dbReference type="ChEBI" id="CHEBI:18420"/>
    </ligand>
</feature>
<keyword evidence="6 10" id="KW-0594">Phospholipid biosynthesis</keyword>
<evidence type="ECO:0000256" key="9">
    <source>
        <dbReference type="ARBA" id="ARBA00066888"/>
    </source>
</evidence>
<keyword evidence="7 10" id="KW-1208">Phospholipid metabolism</keyword>
<evidence type="ECO:0000256" key="8">
    <source>
        <dbReference type="ARBA" id="ARBA00048318"/>
    </source>
</evidence>
<dbReference type="EMBL" id="BKZQ01000025">
    <property type="protein sequence ID" value="GER70697.1"/>
    <property type="molecule type" value="Genomic_DNA"/>
</dbReference>
<dbReference type="NCBIfam" id="NF003197">
    <property type="entry name" value="PRK04169.1-1"/>
    <property type="match status" value="1"/>
</dbReference>
<gene>
    <name evidence="10 11" type="primary">pcrB</name>
    <name evidence="11" type="ORF">BpJC7_20000</name>
</gene>
<keyword evidence="2 10" id="KW-0808">Transferase</keyword>
<dbReference type="UniPathway" id="UPA00940"/>
<dbReference type="FunFam" id="3.20.20.390:FF:000001">
    <property type="entry name" value="Heptaprenylglyceryl phosphate synthase"/>
    <property type="match status" value="1"/>
</dbReference>
<keyword evidence="12" id="KW-1185">Reference proteome</keyword>
<comment type="caution">
    <text evidence="10">Lacks conserved residue(s) required for the propagation of feature annotation.</text>
</comment>
<organism evidence="11 12">
    <name type="scientific">Weizmannia acidilactici</name>
    <dbReference type="NCBI Taxonomy" id="2607726"/>
    <lineage>
        <taxon>Bacteria</taxon>
        <taxon>Bacillati</taxon>
        <taxon>Bacillota</taxon>
        <taxon>Bacilli</taxon>
        <taxon>Bacillales</taxon>
        <taxon>Bacillaceae</taxon>
        <taxon>Heyndrickxia</taxon>
    </lineage>
</organism>
<feature type="binding site" evidence="10">
    <location>
        <begin position="159"/>
        <end position="164"/>
    </location>
    <ligand>
        <name>sn-glycerol 1-phosphate</name>
        <dbReference type="ChEBI" id="CHEBI:57685"/>
    </ligand>
</feature>
<dbReference type="GO" id="GO:0046474">
    <property type="term" value="P:glycerophospholipid biosynthetic process"/>
    <property type="evidence" value="ECO:0007669"/>
    <property type="project" value="UniProtKB-UniRule"/>
</dbReference>
<dbReference type="Pfam" id="PF01884">
    <property type="entry name" value="PcrB"/>
    <property type="match status" value="1"/>
</dbReference>
<dbReference type="InterPro" id="IPR038597">
    <property type="entry name" value="GGGP/HepGP_synthase_sf"/>
</dbReference>
<comment type="subunit">
    <text evidence="10">Homodimer.</text>
</comment>
<dbReference type="NCBIfam" id="TIGR01768">
    <property type="entry name" value="GGGP-family"/>
    <property type="match status" value="1"/>
</dbReference>
<proteinExistence type="inferred from homology"/>
<reference evidence="11 12" key="1">
    <citation type="submission" date="2019-09" db="EMBL/GenBank/DDBJ databases">
        <title>Draft genome sequence of Bacillus sp. JC-7.</title>
        <authorList>
            <person name="Tanaka N."/>
            <person name="Shiwa Y."/>
            <person name="Fujita N."/>
            <person name="Tanasupawat S."/>
        </authorList>
    </citation>
    <scope>NUCLEOTIDE SEQUENCE [LARGE SCALE GENOMIC DNA]</scope>
    <source>
        <strain evidence="11 12">JC-7</strain>
    </source>
</reference>
<dbReference type="Gene3D" id="3.20.20.390">
    <property type="entry name" value="FMN-linked oxidoreductases"/>
    <property type="match status" value="1"/>
</dbReference>
<comment type="caution">
    <text evidence="11">The sequence shown here is derived from an EMBL/GenBank/DDBJ whole genome shotgun (WGS) entry which is preliminary data.</text>
</comment>
<dbReference type="CDD" id="cd02812">
    <property type="entry name" value="PcrB_like"/>
    <property type="match status" value="1"/>
</dbReference>
<feature type="binding site" evidence="10">
    <location>
        <position position="189"/>
    </location>
    <ligand>
        <name>sn-glycerol 1-phosphate</name>
        <dbReference type="ChEBI" id="CHEBI:57685"/>
    </ligand>
</feature>
<protein>
    <recommendedName>
        <fullName evidence="9 10">Heptaprenylglyceryl phosphate synthase</fullName>
        <shortName evidence="10">HepGP synthase</shortName>
        <ecNumber evidence="9 10">2.5.1.n9</ecNumber>
    </recommendedName>
    <alternativeName>
        <fullName evidence="10">Glycerol-1-phosphate heptaprenyltransferase</fullName>
    </alternativeName>
</protein>
<dbReference type="GO" id="GO:0120536">
    <property type="term" value="F:heptaprenylglyceryl phosphate synthase activity"/>
    <property type="evidence" value="ECO:0007669"/>
    <property type="project" value="UniProtKB-ARBA"/>
</dbReference>
<dbReference type="NCBIfam" id="NF003199">
    <property type="entry name" value="PRK04169.1-3"/>
    <property type="match status" value="1"/>
</dbReference>
<feature type="binding site" evidence="10">
    <location>
        <position position="14"/>
    </location>
    <ligand>
        <name>Mg(2+)</name>
        <dbReference type="ChEBI" id="CHEBI:18420"/>
    </ligand>
</feature>
<evidence type="ECO:0000256" key="6">
    <source>
        <dbReference type="ARBA" id="ARBA00023209"/>
    </source>
</evidence>
<dbReference type="AlphaFoldDB" id="A0A5J4JK24"/>
<dbReference type="Proteomes" id="UP000391919">
    <property type="component" value="Unassembled WGS sequence"/>
</dbReference>
<evidence type="ECO:0000256" key="7">
    <source>
        <dbReference type="ARBA" id="ARBA00023264"/>
    </source>
</evidence>
<evidence type="ECO:0000256" key="2">
    <source>
        <dbReference type="ARBA" id="ARBA00022679"/>
    </source>
</evidence>
<evidence type="ECO:0000256" key="5">
    <source>
        <dbReference type="ARBA" id="ARBA00023098"/>
    </source>
</evidence>
<feature type="binding site" evidence="10">
    <location>
        <position position="12"/>
    </location>
    <ligand>
        <name>sn-glycerol 1-phosphate</name>
        <dbReference type="ChEBI" id="CHEBI:57685"/>
    </ligand>
</feature>
<comment type="cofactor">
    <cofactor evidence="10">
        <name>Mg(2+)</name>
        <dbReference type="ChEBI" id="CHEBI:18420"/>
    </cofactor>
</comment>
<dbReference type="PANTHER" id="PTHR40029">
    <property type="match status" value="1"/>
</dbReference>
<comment type="function">
    <text evidence="10">Prenyltransferase that catalyzes in vivo the transfer of the heptaprenyl moiety of heptaprenyl pyrophosphate (HepPP; 35 carbon atoms) to the C3 hydroxyl of sn-glycerol-1-phosphate (G1P), producing heptaprenylglyceryl phosphate (HepGP). This reaction is an ether-bond-formation step in the biosynthesis of archaea-type G1P-based membrane lipids found in Bacillales.</text>
</comment>
<evidence type="ECO:0000313" key="12">
    <source>
        <dbReference type="Proteomes" id="UP000391919"/>
    </source>
</evidence>
<evidence type="ECO:0000256" key="3">
    <source>
        <dbReference type="ARBA" id="ARBA00022723"/>
    </source>
</evidence>
<evidence type="ECO:0000256" key="10">
    <source>
        <dbReference type="HAMAP-Rule" id="MF_00112"/>
    </source>
</evidence>
<evidence type="ECO:0000256" key="4">
    <source>
        <dbReference type="ARBA" id="ARBA00022842"/>
    </source>
</evidence>
<dbReference type="EC" id="2.5.1.n9" evidence="9 10"/>
<dbReference type="InterPro" id="IPR008205">
    <property type="entry name" value="GGGP_HepGP_synthase"/>
</dbReference>
<dbReference type="SUPFAM" id="SSF51395">
    <property type="entry name" value="FMN-linked oxidoreductases"/>
    <property type="match status" value="1"/>
</dbReference>
<feature type="binding site" evidence="10">
    <location>
        <begin position="209"/>
        <end position="210"/>
    </location>
    <ligand>
        <name>sn-glycerol 1-phosphate</name>
        <dbReference type="ChEBI" id="CHEBI:57685"/>
    </ligand>
</feature>
<dbReference type="HAMAP" id="MF_00112">
    <property type="entry name" value="GGGP_HepGP_synthase"/>
    <property type="match status" value="1"/>
</dbReference>
<name>A0A5J4JK24_9BACI</name>
<evidence type="ECO:0000313" key="11">
    <source>
        <dbReference type="EMBL" id="GER70697.1"/>
    </source>
</evidence>
<accession>A0A5J4JK24</accession>
<comment type="catalytic activity">
    <reaction evidence="8 10">
        <text>sn-glycerol 1-phosphate + all-trans-heptaprenyl diphosphate = 3-heptaprenyl-sn-glycero-1-phosphate + diphosphate</text>
        <dbReference type="Rhea" id="RHEA:33495"/>
        <dbReference type="ChEBI" id="CHEBI:33019"/>
        <dbReference type="ChEBI" id="CHEBI:57685"/>
        <dbReference type="ChEBI" id="CHEBI:58206"/>
        <dbReference type="ChEBI" id="CHEBI:64781"/>
        <dbReference type="EC" id="2.5.1.n9"/>
    </reaction>
</comment>
<keyword evidence="3 10" id="KW-0479">Metal-binding</keyword>